<dbReference type="RefSeq" id="WP_122185267.1">
    <property type="nucleotide sequence ID" value="NZ_RFFJ01000123.1"/>
</dbReference>
<sequence length="228" mass="24547">MASPRDPGPAPHIVWDWNGTLLHDIHVVLEATNAAFSEVGLERITLDRYRELYCVPIPEFYRRLLGRLPTDEEWEVMEEAFHRHYFARSDSAGLADGAAELLADWVLAGRTQSVCSLAAHDRLGPWLTRLGVAEHFIRVDGNRGDGQVVGKAAQMARHLAAMTGVDPARVVVIGDATDDAVAAAHAGAKAVLYTGGSHSRRSLAGAGVPVVDSLAEAVSVAEEVVRRG</sequence>
<comment type="caution">
    <text evidence="1">The sequence shown here is derived from an EMBL/GenBank/DDBJ whole genome shotgun (WGS) entry which is preliminary data.</text>
</comment>
<dbReference type="Proteomes" id="UP000278673">
    <property type="component" value="Unassembled WGS sequence"/>
</dbReference>
<name>A0A3M2LQF7_9ACTN</name>
<dbReference type="SFLD" id="SFLDG01129">
    <property type="entry name" value="C1.5:_HAD__Beta-PGM__Phosphata"/>
    <property type="match status" value="1"/>
</dbReference>
<accession>A0A3M2LQF7</accession>
<gene>
    <name evidence="1" type="ORF">EBN88_19910</name>
</gene>
<evidence type="ECO:0000313" key="1">
    <source>
        <dbReference type="EMBL" id="RMI37078.1"/>
    </source>
</evidence>
<evidence type="ECO:0000313" key="2">
    <source>
        <dbReference type="Proteomes" id="UP000278673"/>
    </source>
</evidence>
<dbReference type="GO" id="GO:0005829">
    <property type="term" value="C:cytosol"/>
    <property type="evidence" value="ECO:0007669"/>
    <property type="project" value="TreeGrafter"/>
</dbReference>
<dbReference type="PANTHER" id="PTHR43434:SF1">
    <property type="entry name" value="PHOSPHOGLYCOLATE PHOSPHATASE"/>
    <property type="match status" value="1"/>
</dbReference>
<dbReference type="SFLD" id="SFLDS00003">
    <property type="entry name" value="Haloacid_Dehalogenase"/>
    <property type="match status" value="1"/>
</dbReference>
<dbReference type="EMBL" id="RFFJ01000123">
    <property type="protein sequence ID" value="RMI37078.1"/>
    <property type="molecule type" value="Genomic_DNA"/>
</dbReference>
<dbReference type="Gene3D" id="1.10.150.240">
    <property type="entry name" value="Putative phosphatase, domain 2"/>
    <property type="match status" value="1"/>
</dbReference>
<protein>
    <submittedName>
        <fullName evidence="1">HAD family hydrolase</fullName>
    </submittedName>
</protein>
<dbReference type="InterPro" id="IPR023198">
    <property type="entry name" value="PGP-like_dom2"/>
</dbReference>
<proteinExistence type="predicted"/>
<dbReference type="InterPro" id="IPR023214">
    <property type="entry name" value="HAD_sf"/>
</dbReference>
<dbReference type="GO" id="GO:0006281">
    <property type="term" value="P:DNA repair"/>
    <property type="evidence" value="ECO:0007669"/>
    <property type="project" value="TreeGrafter"/>
</dbReference>
<reference evidence="1 2" key="1">
    <citation type="submission" date="2018-10" db="EMBL/GenBank/DDBJ databases">
        <title>Isolation, diversity and antifungal activity of actinobacteria from wheat.</title>
        <authorList>
            <person name="Han C."/>
        </authorList>
    </citation>
    <scope>NUCLEOTIDE SEQUENCE [LARGE SCALE GENOMIC DNA]</scope>
    <source>
        <strain evidence="1 2">NEAU-YY642</strain>
    </source>
</reference>
<dbReference type="Pfam" id="PF00702">
    <property type="entry name" value="Hydrolase"/>
    <property type="match status" value="1"/>
</dbReference>
<dbReference type="InterPro" id="IPR036412">
    <property type="entry name" value="HAD-like_sf"/>
</dbReference>
<dbReference type="Gene3D" id="3.40.50.1000">
    <property type="entry name" value="HAD superfamily/HAD-like"/>
    <property type="match status" value="1"/>
</dbReference>
<dbReference type="GO" id="GO:0008967">
    <property type="term" value="F:phosphoglycolate phosphatase activity"/>
    <property type="evidence" value="ECO:0007669"/>
    <property type="project" value="TreeGrafter"/>
</dbReference>
<dbReference type="AlphaFoldDB" id="A0A3M2LQF7"/>
<keyword evidence="2" id="KW-1185">Reference proteome</keyword>
<dbReference type="SUPFAM" id="SSF56784">
    <property type="entry name" value="HAD-like"/>
    <property type="match status" value="1"/>
</dbReference>
<dbReference type="InterPro" id="IPR050155">
    <property type="entry name" value="HAD-like_hydrolase_sf"/>
</dbReference>
<dbReference type="PANTHER" id="PTHR43434">
    <property type="entry name" value="PHOSPHOGLYCOLATE PHOSPHATASE"/>
    <property type="match status" value="1"/>
</dbReference>
<organism evidence="1 2">
    <name type="scientific">Streptomyces triticirhizae</name>
    <dbReference type="NCBI Taxonomy" id="2483353"/>
    <lineage>
        <taxon>Bacteria</taxon>
        <taxon>Bacillati</taxon>
        <taxon>Actinomycetota</taxon>
        <taxon>Actinomycetes</taxon>
        <taxon>Kitasatosporales</taxon>
        <taxon>Streptomycetaceae</taxon>
        <taxon>Streptomyces</taxon>
    </lineage>
</organism>
<keyword evidence="1" id="KW-0378">Hydrolase</keyword>